<comment type="function">
    <text evidence="3">Catalyzes two sequential steps in the biosynthesis of coenzyme A. In the first step cysteine is conjugated to 4'-phosphopantothenate to form 4-phosphopantothenoylcysteine. In the second step the latter compound is decarboxylated to form 4'-phosphopantotheine.</text>
</comment>
<reference evidence="8" key="1">
    <citation type="journal article" date="2019" name="Int. J. Syst. Evol. Microbiol.">
        <title>The Global Catalogue of Microorganisms (GCM) 10K type strain sequencing project: providing services to taxonomists for standard genome sequencing and annotation.</title>
        <authorList>
            <consortium name="The Broad Institute Genomics Platform"/>
            <consortium name="The Broad Institute Genome Sequencing Center for Infectious Disease"/>
            <person name="Wu L."/>
            <person name="Ma J."/>
        </authorList>
    </citation>
    <scope>NUCLEOTIDE SEQUENCE [LARGE SCALE GENOMIC DNA]</scope>
    <source>
        <strain evidence="8">CGMCC 1.8860</strain>
    </source>
</reference>
<evidence type="ECO:0000313" key="8">
    <source>
        <dbReference type="Proteomes" id="UP000621859"/>
    </source>
</evidence>
<sequence length="402" mass="43067">MKQTQKRIVLGVTGGVAAYKAAELTRLMIKAGWEVQVVLTQAGAAFVTPVTFQALSGKPVFTDQWDARLDNNMPHIDLTRGADAILVAPATADMLAKVAHGLCDDLLSTLIAARDCPLLMAPAMNKQMWENKPNQRNVAQLKEDGVAILGPDAGDQACGEVGMGRMLEPEAIMQALEAYFQPKLLRGKRVLITAGATFERIDAVRGITNTSSGKMGFAIARAAAEAGAEVTLVAGDTVLPTPADCRRINAKSAQEMFEAVEQNVPVSDIFISVAAVADYHVVNPSAHKIKKDAATMTLELAANPDILASVASRADAPFCVGFAAESEKLLEYAEAKRKRKHLPLLVANLVQQAMGADDNEVILLDDAGQHRLARAPKLDIARQLIAHVADLYQQQHKPAKQA</sequence>
<evidence type="ECO:0000256" key="1">
    <source>
        <dbReference type="ARBA" id="ARBA00022793"/>
    </source>
</evidence>
<feature type="active site" description="Proton donor" evidence="3">
    <location>
        <position position="158"/>
    </location>
</feature>
<dbReference type="InterPro" id="IPR005252">
    <property type="entry name" value="CoaBC"/>
</dbReference>
<evidence type="ECO:0000313" key="7">
    <source>
        <dbReference type="EMBL" id="GGP26397.1"/>
    </source>
</evidence>
<keyword evidence="3 4" id="KW-0288">FMN</keyword>
<comment type="similarity">
    <text evidence="3 4">In the C-terminal section; belongs to the PPC synthetase family.</text>
</comment>
<keyword evidence="3" id="KW-0511">Multifunctional enzyme</keyword>
<comment type="caution">
    <text evidence="3">Lacks conserved residue(s) required for the propagation of feature annotation.</text>
</comment>
<keyword evidence="3 4" id="KW-0436">Ligase</keyword>
<dbReference type="InterPro" id="IPR035929">
    <property type="entry name" value="CoaB-like_sf"/>
</dbReference>
<keyword evidence="2 3" id="KW-0456">Lyase</keyword>
<dbReference type="Proteomes" id="UP000621859">
    <property type="component" value="Unassembled WGS sequence"/>
</dbReference>
<dbReference type="NCBIfam" id="TIGR00521">
    <property type="entry name" value="coaBC_dfp"/>
    <property type="match status" value="1"/>
</dbReference>
<gene>
    <name evidence="3 7" type="primary">coaBC</name>
    <name evidence="7" type="ORF">GCM10010971_22160</name>
</gene>
<dbReference type="RefSeq" id="WP_188693251.1">
    <property type="nucleotide sequence ID" value="NZ_BMLY01000003.1"/>
</dbReference>
<comment type="function">
    <text evidence="4">Catalyzes two steps in the biosynthesis of coenzyme A. In the first step cysteine is conjugated to 4'-phosphopantothenate to form 4-phosphopantothenoylcysteine, in the latter compound is decarboxylated to form 4'-phosphopantotheine.</text>
</comment>
<keyword evidence="1 3" id="KW-0210">Decarboxylase</keyword>
<dbReference type="PANTHER" id="PTHR14359:SF6">
    <property type="entry name" value="PHOSPHOPANTOTHENOYLCYSTEINE DECARBOXYLASE"/>
    <property type="match status" value="1"/>
</dbReference>
<dbReference type="EMBL" id="BMLY01000003">
    <property type="protein sequence ID" value="GGP26397.1"/>
    <property type="molecule type" value="Genomic_DNA"/>
</dbReference>
<feature type="domain" description="Flavoprotein" evidence="5">
    <location>
        <begin position="6"/>
        <end position="176"/>
    </location>
</feature>
<comment type="pathway">
    <text evidence="3 4">Cofactor biosynthesis; coenzyme A biosynthesis; CoA from (R)-pantothenate: step 3/5.</text>
</comment>
<dbReference type="PANTHER" id="PTHR14359">
    <property type="entry name" value="HOMO-OLIGOMERIC FLAVIN CONTAINING CYS DECARBOXYLASE FAMILY"/>
    <property type="match status" value="1"/>
</dbReference>
<organism evidence="7 8">
    <name type="scientific">Silvimonas amylolytica</name>
    <dbReference type="NCBI Taxonomy" id="449663"/>
    <lineage>
        <taxon>Bacteria</taxon>
        <taxon>Pseudomonadati</taxon>
        <taxon>Pseudomonadota</taxon>
        <taxon>Betaproteobacteria</taxon>
        <taxon>Neisseriales</taxon>
        <taxon>Chitinibacteraceae</taxon>
        <taxon>Silvimonas</taxon>
    </lineage>
</organism>
<comment type="cofactor">
    <cofactor evidence="3">
        <name>Mg(2+)</name>
        <dbReference type="ChEBI" id="CHEBI:18420"/>
    </cofactor>
</comment>
<feature type="binding site" evidence="3">
    <location>
        <position position="322"/>
    </location>
    <ligand>
        <name>CTP</name>
        <dbReference type="ChEBI" id="CHEBI:37563"/>
    </ligand>
</feature>
<dbReference type="HAMAP" id="MF_02225">
    <property type="entry name" value="CoaBC"/>
    <property type="match status" value="1"/>
</dbReference>
<comment type="pathway">
    <text evidence="3 4">Cofactor biosynthesis; coenzyme A biosynthesis; CoA from (R)-pantothenate: step 2/5.</text>
</comment>
<feature type="binding site" evidence="3">
    <location>
        <position position="288"/>
    </location>
    <ligand>
        <name>CTP</name>
        <dbReference type="ChEBI" id="CHEBI:37563"/>
    </ligand>
</feature>
<comment type="caution">
    <text evidence="7">The sequence shown here is derived from an EMBL/GenBank/DDBJ whole genome shotgun (WGS) entry which is preliminary data.</text>
</comment>
<dbReference type="SUPFAM" id="SSF102645">
    <property type="entry name" value="CoaB-like"/>
    <property type="match status" value="1"/>
</dbReference>
<evidence type="ECO:0000259" key="5">
    <source>
        <dbReference type="Pfam" id="PF02441"/>
    </source>
</evidence>
<dbReference type="SUPFAM" id="SSF52507">
    <property type="entry name" value="Homo-oligomeric flavin-containing Cys decarboxylases, HFCD"/>
    <property type="match status" value="1"/>
</dbReference>
<accession>A0ABQ2PLA4</accession>
<name>A0ABQ2PLA4_9NEIS</name>
<dbReference type="EC" id="4.1.1.36" evidence="3"/>
<dbReference type="Gene3D" id="3.40.50.1950">
    <property type="entry name" value="Flavin prenyltransferase-like"/>
    <property type="match status" value="1"/>
</dbReference>
<feature type="binding site" evidence="3">
    <location>
        <begin position="304"/>
        <end position="307"/>
    </location>
    <ligand>
        <name>CTP</name>
        <dbReference type="ChEBI" id="CHEBI:37563"/>
    </ligand>
</feature>
<comment type="cofactor">
    <cofactor evidence="3">
        <name>FMN</name>
        <dbReference type="ChEBI" id="CHEBI:58210"/>
    </cofactor>
    <text evidence="3">Binds 1 FMN per subunit.</text>
</comment>
<comment type="similarity">
    <text evidence="3 4">In the N-terminal section; belongs to the HFCD (homo-oligomeric flavin containing Cys decarboxylase) superfamily.</text>
</comment>
<feature type="binding site" evidence="3">
    <location>
        <position position="278"/>
    </location>
    <ligand>
        <name>CTP</name>
        <dbReference type="ChEBI" id="CHEBI:37563"/>
    </ligand>
</feature>
<feature type="region of interest" description="Phosphopantothenoylcysteine decarboxylase" evidence="3">
    <location>
        <begin position="1"/>
        <end position="189"/>
    </location>
</feature>
<dbReference type="EC" id="6.3.2.5" evidence="3"/>
<evidence type="ECO:0000256" key="2">
    <source>
        <dbReference type="ARBA" id="ARBA00023239"/>
    </source>
</evidence>
<evidence type="ECO:0000259" key="6">
    <source>
        <dbReference type="Pfam" id="PF04127"/>
    </source>
</evidence>
<comment type="catalytic activity">
    <reaction evidence="3 4">
        <text>(R)-4'-phosphopantothenate + L-cysteine + CTP = N-[(R)-4-phosphopantothenoyl]-L-cysteine + CMP + diphosphate + H(+)</text>
        <dbReference type="Rhea" id="RHEA:19397"/>
        <dbReference type="ChEBI" id="CHEBI:10986"/>
        <dbReference type="ChEBI" id="CHEBI:15378"/>
        <dbReference type="ChEBI" id="CHEBI:33019"/>
        <dbReference type="ChEBI" id="CHEBI:35235"/>
        <dbReference type="ChEBI" id="CHEBI:37563"/>
        <dbReference type="ChEBI" id="CHEBI:59458"/>
        <dbReference type="ChEBI" id="CHEBI:60377"/>
        <dbReference type="EC" id="6.3.2.5"/>
    </reaction>
</comment>
<feature type="region of interest" description="Phosphopantothenate--cysteine ligase" evidence="3">
    <location>
        <begin position="190"/>
        <end position="402"/>
    </location>
</feature>
<feature type="binding site" evidence="3">
    <location>
        <position position="336"/>
    </location>
    <ligand>
        <name>CTP</name>
        <dbReference type="ChEBI" id="CHEBI:37563"/>
    </ligand>
</feature>
<comment type="catalytic activity">
    <reaction evidence="3 4">
        <text>N-[(R)-4-phosphopantothenoyl]-L-cysteine + H(+) = (R)-4'-phosphopantetheine + CO2</text>
        <dbReference type="Rhea" id="RHEA:16793"/>
        <dbReference type="ChEBI" id="CHEBI:15378"/>
        <dbReference type="ChEBI" id="CHEBI:16526"/>
        <dbReference type="ChEBI" id="CHEBI:59458"/>
        <dbReference type="ChEBI" id="CHEBI:61723"/>
        <dbReference type="EC" id="4.1.1.36"/>
    </reaction>
</comment>
<dbReference type="Pfam" id="PF02441">
    <property type="entry name" value="Flavoprotein"/>
    <property type="match status" value="1"/>
</dbReference>
<keyword evidence="3" id="KW-0460">Magnesium</keyword>
<keyword evidence="8" id="KW-1185">Reference proteome</keyword>
<dbReference type="InterPro" id="IPR003382">
    <property type="entry name" value="Flavoprotein"/>
</dbReference>
<feature type="domain" description="DNA/pantothenate metabolism flavoprotein C-terminal" evidence="6">
    <location>
        <begin position="185"/>
        <end position="390"/>
    </location>
</feature>
<dbReference type="InterPro" id="IPR007085">
    <property type="entry name" value="DNA/pantothenate-metab_flavo_C"/>
</dbReference>
<dbReference type="Pfam" id="PF04127">
    <property type="entry name" value="DFP"/>
    <property type="match status" value="1"/>
</dbReference>
<evidence type="ECO:0000256" key="4">
    <source>
        <dbReference type="RuleBase" id="RU364078"/>
    </source>
</evidence>
<keyword evidence="3 4" id="KW-0285">Flavoprotein</keyword>
<keyword evidence="3" id="KW-0479">Metal-binding</keyword>
<proteinExistence type="inferred from homology"/>
<evidence type="ECO:0000256" key="3">
    <source>
        <dbReference type="HAMAP-Rule" id="MF_02225"/>
    </source>
</evidence>
<protein>
    <recommendedName>
        <fullName evidence="3">Coenzyme A biosynthesis bifunctional protein CoaBC</fullName>
    </recommendedName>
    <alternativeName>
        <fullName evidence="3">DNA/pantothenate metabolism flavoprotein</fullName>
    </alternativeName>
    <alternativeName>
        <fullName evidence="3">Phosphopantothenoylcysteine synthetase/decarboxylase</fullName>
        <shortName evidence="3">PPCS-PPCDC</shortName>
    </alternativeName>
    <domain>
        <recommendedName>
            <fullName evidence="3">Phosphopantothenoylcysteine decarboxylase</fullName>
            <shortName evidence="3">PPC decarboxylase</shortName>
            <shortName evidence="3">PPC-DC</shortName>
            <ecNumber evidence="3">4.1.1.36</ecNumber>
        </recommendedName>
        <alternativeName>
            <fullName evidence="3">CoaC</fullName>
        </alternativeName>
    </domain>
    <domain>
        <recommendedName>
            <fullName evidence="3">Phosphopantothenate--cysteine ligase</fullName>
            <ecNumber evidence="3">6.3.2.5</ecNumber>
        </recommendedName>
        <alternativeName>
            <fullName evidence="3">CoaB</fullName>
        </alternativeName>
        <alternativeName>
            <fullName evidence="3">Phosphopantothenoylcysteine synthetase</fullName>
            <shortName evidence="3">PPC synthetase</shortName>
            <shortName evidence="3">PPC-S</shortName>
        </alternativeName>
    </domain>
</protein>
<feature type="binding site" evidence="3">
    <location>
        <position position="340"/>
    </location>
    <ligand>
        <name>CTP</name>
        <dbReference type="ChEBI" id="CHEBI:37563"/>
    </ligand>
</feature>
<dbReference type="Gene3D" id="3.40.50.10300">
    <property type="entry name" value="CoaB-like"/>
    <property type="match status" value="1"/>
</dbReference>
<dbReference type="InterPro" id="IPR036551">
    <property type="entry name" value="Flavin_trans-like"/>
</dbReference>